<dbReference type="InterPro" id="IPR029063">
    <property type="entry name" value="SAM-dependent_MTases_sf"/>
</dbReference>
<evidence type="ECO:0000313" key="4">
    <source>
        <dbReference type="WBParaSite" id="Pan_g12032.t1"/>
    </source>
</evidence>
<evidence type="ECO:0000259" key="2">
    <source>
        <dbReference type="Pfam" id="PF05050"/>
    </source>
</evidence>
<keyword evidence="1" id="KW-0472">Membrane</keyword>
<dbReference type="Pfam" id="PF05050">
    <property type="entry name" value="Methyltransf_21"/>
    <property type="match status" value="1"/>
</dbReference>
<proteinExistence type="predicted"/>
<dbReference type="InterPro" id="IPR006342">
    <property type="entry name" value="FkbM_mtfrase"/>
</dbReference>
<evidence type="ECO:0000256" key="1">
    <source>
        <dbReference type="SAM" id="Phobius"/>
    </source>
</evidence>
<dbReference type="WBParaSite" id="Pan_g12032.t1">
    <property type="protein sequence ID" value="Pan_g12032.t1"/>
    <property type="gene ID" value="Pan_g12032"/>
</dbReference>
<dbReference type="AlphaFoldDB" id="A0A7E4UT23"/>
<dbReference type="SUPFAM" id="SSF53335">
    <property type="entry name" value="S-adenosyl-L-methionine-dependent methyltransferases"/>
    <property type="match status" value="1"/>
</dbReference>
<feature type="domain" description="Methyltransferase FkbM" evidence="2">
    <location>
        <begin position="127"/>
        <end position="276"/>
    </location>
</feature>
<keyword evidence="1" id="KW-0812">Transmembrane</keyword>
<evidence type="ECO:0000313" key="3">
    <source>
        <dbReference type="Proteomes" id="UP000492821"/>
    </source>
</evidence>
<dbReference type="PANTHER" id="PTHR22989:SF3">
    <property type="entry name" value="METHYLTRANSFERASE FKBM DOMAIN-CONTAINING PROTEIN"/>
    <property type="match status" value="1"/>
</dbReference>
<dbReference type="Proteomes" id="UP000492821">
    <property type="component" value="Unassembled WGS sequence"/>
</dbReference>
<name>A0A7E4UT23_PANRE</name>
<accession>A0A7E4UT23</accession>
<feature type="transmembrane region" description="Helical" evidence="1">
    <location>
        <begin position="24"/>
        <end position="40"/>
    </location>
</feature>
<reference evidence="4" key="2">
    <citation type="submission" date="2020-10" db="UniProtKB">
        <authorList>
            <consortium name="WormBaseParasite"/>
        </authorList>
    </citation>
    <scope>IDENTIFICATION</scope>
</reference>
<organism evidence="3 4">
    <name type="scientific">Panagrellus redivivus</name>
    <name type="common">Microworm</name>
    <dbReference type="NCBI Taxonomy" id="6233"/>
    <lineage>
        <taxon>Eukaryota</taxon>
        <taxon>Metazoa</taxon>
        <taxon>Ecdysozoa</taxon>
        <taxon>Nematoda</taxon>
        <taxon>Chromadorea</taxon>
        <taxon>Rhabditida</taxon>
        <taxon>Tylenchina</taxon>
        <taxon>Panagrolaimomorpha</taxon>
        <taxon>Panagrolaimoidea</taxon>
        <taxon>Panagrolaimidae</taxon>
        <taxon>Panagrellus</taxon>
    </lineage>
</organism>
<sequence length="325" mass="36746">MYQQLKSKESKSCFTKSAMTNRRISYVLIGVFITAIILLMRQNSIDSFSYKSDTVEGYLSPSWIPELTNAFTCLRKAFKDGTSFQAAYQWYYMSSTVDKCSDKVAKILHMETYKGDEDKFLIPGPTPNFNYTMLTLGVGHSVKAEELILKSHPSCTRYVGVDPDPAINQDLVEKLGGKFLKHVVAVDDNIGGASLLGKRGYKTVQTQHTSFVNVVKEAELTKVIDILIMDIEGAEFGILADMIEHPQKYPTICQMNAEIHNAFENGPEGYAIIDNLHKMALQSRYLLLKVTQFKYSKNVFNRCFFINVKDDYCVKKYASKLFTSA</sequence>
<dbReference type="PANTHER" id="PTHR22989">
    <property type="entry name" value="UNCHARACTERIZED DUF13 C.ELEGANS"/>
    <property type="match status" value="1"/>
</dbReference>
<protein>
    <submittedName>
        <fullName evidence="4">Methyltransf_21 domain-containing protein</fullName>
    </submittedName>
</protein>
<keyword evidence="1" id="KW-1133">Transmembrane helix</keyword>
<reference evidence="3" key="1">
    <citation type="journal article" date="2013" name="Genetics">
        <title>The draft genome and transcriptome of Panagrellus redivivus are shaped by the harsh demands of a free-living lifestyle.</title>
        <authorList>
            <person name="Srinivasan J."/>
            <person name="Dillman A.R."/>
            <person name="Macchietto M.G."/>
            <person name="Heikkinen L."/>
            <person name="Lakso M."/>
            <person name="Fracchia K.M."/>
            <person name="Antoshechkin I."/>
            <person name="Mortazavi A."/>
            <person name="Wong G."/>
            <person name="Sternberg P.W."/>
        </authorList>
    </citation>
    <scope>NUCLEOTIDE SEQUENCE [LARGE SCALE GENOMIC DNA]</scope>
    <source>
        <strain evidence="3">MT8872</strain>
    </source>
</reference>
<keyword evidence="3" id="KW-1185">Reference proteome</keyword>